<name>A0A178MGQ9_9CHLR</name>
<dbReference type="Pfam" id="PF00534">
    <property type="entry name" value="Glycos_transf_1"/>
    <property type="match status" value="1"/>
</dbReference>
<feature type="domain" description="Glycosyl transferase family 1" evidence="1">
    <location>
        <begin position="207"/>
        <end position="386"/>
    </location>
</feature>
<dbReference type="Gene3D" id="3.40.50.2000">
    <property type="entry name" value="Glycogen Phosphorylase B"/>
    <property type="match status" value="2"/>
</dbReference>
<dbReference type="AlphaFoldDB" id="A0A178MGQ9"/>
<protein>
    <submittedName>
        <fullName evidence="3">Glycosyl transferase family 1</fullName>
    </submittedName>
</protein>
<dbReference type="InterPro" id="IPR050194">
    <property type="entry name" value="Glycosyltransferase_grp1"/>
</dbReference>
<accession>A0A178MGQ9</accession>
<evidence type="ECO:0000259" key="1">
    <source>
        <dbReference type="Pfam" id="PF00534"/>
    </source>
</evidence>
<gene>
    <name evidence="3" type="ORF">A6A03_00870</name>
</gene>
<dbReference type="GO" id="GO:0016758">
    <property type="term" value="F:hexosyltransferase activity"/>
    <property type="evidence" value="ECO:0007669"/>
    <property type="project" value="TreeGrafter"/>
</dbReference>
<organism evidence="3 4">
    <name type="scientific">Chloroflexus islandicus</name>
    <dbReference type="NCBI Taxonomy" id="1707952"/>
    <lineage>
        <taxon>Bacteria</taxon>
        <taxon>Bacillati</taxon>
        <taxon>Chloroflexota</taxon>
        <taxon>Chloroflexia</taxon>
        <taxon>Chloroflexales</taxon>
        <taxon>Chloroflexineae</taxon>
        <taxon>Chloroflexaceae</taxon>
        <taxon>Chloroflexus</taxon>
    </lineage>
</organism>
<dbReference type="EMBL" id="LWQS01000038">
    <property type="protein sequence ID" value="OAN47327.1"/>
    <property type="molecule type" value="Genomic_DNA"/>
</dbReference>
<proteinExistence type="predicted"/>
<dbReference type="InterPro" id="IPR028098">
    <property type="entry name" value="Glyco_trans_4-like_N"/>
</dbReference>
<dbReference type="Proteomes" id="UP000078287">
    <property type="component" value="Unassembled WGS sequence"/>
</dbReference>
<sequence length="426" mass="46731">MRIAMLSVHSSPLARLGGKEAGGMNVYVRELARELGQRGVLVDIFTRSQERETPTVTALGRGVRLISLHAGPAAPYDKNLLLTYLPEFVSRVRCFADGEDVSYDVIHSHYWLSGEAALRLRRVWRAPVVHMFHTLGAMKNSVARSEEEVETNRRIAIERRLMREADAVVAATPLDRAQMVWHYGADASRIRVIPCGVDLRRFQPGDRAAARAALGVPHDAMMLVCVGRMEPLKGMDALIRAAARLIRQHPAWRERLQVVLVGGEDETQPARWNSEQRRLDGLRRELGIAAQVQFAGAQPQERLPLYYTAADVVAAPSHYESFGLAALEALACGAAVVASNVGGLALTIEDRRSGLLVPPDDDAALAAQIERILTDAALAARLRAAAVQRAAEYGWPAIARRIAALYDELTAANAAIWSARRLVRVS</sequence>
<reference evidence="3 4" key="1">
    <citation type="submission" date="2016-04" db="EMBL/GenBank/DDBJ databases">
        <title>Chloroflexus islandicus sp. nov., a thermophilic filamentous anoxygenic phototrophic bacterium from geyser Strokkur (Iceland).</title>
        <authorList>
            <person name="Gaisin V.A."/>
            <person name="Kalashnikov A.M."/>
            <person name="Sukhacheva M.V."/>
            <person name="Grouzdev D.S."/>
            <person name="Ivanov T.M."/>
            <person name="Kuznetsov B."/>
            <person name="Gorlenko V.M."/>
        </authorList>
    </citation>
    <scope>NUCLEOTIDE SEQUENCE [LARGE SCALE GENOMIC DNA]</scope>
    <source>
        <strain evidence="4">isl-2</strain>
    </source>
</reference>
<dbReference type="SUPFAM" id="SSF53756">
    <property type="entry name" value="UDP-Glycosyltransferase/glycogen phosphorylase"/>
    <property type="match status" value="1"/>
</dbReference>
<dbReference type="STRING" id="1707952.A6A03_00870"/>
<dbReference type="PANTHER" id="PTHR45947:SF3">
    <property type="entry name" value="SULFOQUINOVOSYL TRANSFERASE SQD2"/>
    <property type="match status" value="1"/>
</dbReference>
<comment type="caution">
    <text evidence="3">The sequence shown here is derived from an EMBL/GenBank/DDBJ whole genome shotgun (WGS) entry which is preliminary data.</text>
</comment>
<keyword evidence="3" id="KW-0808">Transferase</keyword>
<dbReference type="InterPro" id="IPR001296">
    <property type="entry name" value="Glyco_trans_1"/>
</dbReference>
<dbReference type="RefSeq" id="WP_066784383.1">
    <property type="nucleotide sequence ID" value="NZ_LWQS01000038.1"/>
</dbReference>
<dbReference type="Pfam" id="PF13439">
    <property type="entry name" value="Glyco_transf_4"/>
    <property type="match status" value="1"/>
</dbReference>
<dbReference type="OrthoDB" id="9795068at2"/>
<evidence type="ECO:0000259" key="2">
    <source>
        <dbReference type="Pfam" id="PF13439"/>
    </source>
</evidence>
<evidence type="ECO:0000313" key="4">
    <source>
        <dbReference type="Proteomes" id="UP000078287"/>
    </source>
</evidence>
<evidence type="ECO:0000313" key="3">
    <source>
        <dbReference type="EMBL" id="OAN47327.1"/>
    </source>
</evidence>
<dbReference type="PANTHER" id="PTHR45947">
    <property type="entry name" value="SULFOQUINOVOSYL TRANSFERASE SQD2"/>
    <property type="match status" value="1"/>
</dbReference>
<feature type="domain" description="Glycosyltransferase subfamily 4-like N-terminal" evidence="2">
    <location>
        <begin position="22"/>
        <end position="201"/>
    </location>
</feature>
<keyword evidence="4" id="KW-1185">Reference proteome</keyword>